<evidence type="ECO:0000256" key="2">
    <source>
        <dbReference type="ARBA" id="ARBA00023127"/>
    </source>
</evidence>
<proteinExistence type="inferred from homology"/>
<dbReference type="InterPro" id="IPR006671">
    <property type="entry name" value="Cyclin_N"/>
</dbReference>
<comment type="caution">
    <text evidence="7">The sequence shown here is derived from an EMBL/GenBank/DDBJ whole genome shotgun (WGS) entry which is preliminary data.</text>
</comment>
<keyword evidence="2 4" id="KW-0195">Cyclin</keyword>
<accession>A0A843XCD6</accession>
<organism evidence="7 8">
    <name type="scientific">Colocasia esculenta</name>
    <name type="common">Wild taro</name>
    <name type="synonym">Arum esculentum</name>
    <dbReference type="NCBI Taxonomy" id="4460"/>
    <lineage>
        <taxon>Eukaryota</taxon>
        <taxon>Viridiplantae</taxon>
        <taxon>Streptophyta</taxon>
        <taxon>Embryophyta</taxon>
        <taxon>Tracheophyta</taxon>
        <taxon>Spermatophyta</taxon>
        <taxon>Magnoliopsida</taxon>
        <taxon>Liliopsida</taxon>
        <taxon>Araceae</taxon>
        <taxon>Aroideae</taxon>
        <taxon>Colocasieae</taxon>
        <taxon>Colocasia</taxon>
    </lineage>
</organism>
<sequence length="367" mass="40646">MDQCTSLLCDEELLCTPTSSPGAASTRTFQSQYTHSAAVTCRGSDQDADGYLRACVTKQHRFVPRGGYVRKLRRCPELSGFRHKALIWIMTVRVRLDLSFGTAFSAVNYLDRFVSLYTNMKWEAWMMELLSVASLSIAAKFDEVLVPSLHDLPVEDLDHSFDPSAIQRMELAVLRALDWSLNCVTAHSFVGPLTSLLDSGHHLRLRRAVADRVIELLVGAACDVELVESKPSSIALSALRCALEELAPVESHGYLAVLAHLESPQEHILEELEECHGRMEERVADPVYSPTAAASGNHHHPYAAPSPVTVVTPEIHEAVDWIVDVGIFLKVGVHVVSEEQLFCEPKKSREKRKEMGSSMQEKGPSSS</sequence>
<feature type="compositionally biased region" description="Polar residues" evidence="5">
    <location>
        <begin position="357"/>
        <end position="367"/>
    </location>
</feature>
<dbReference type="EMBL" id="NMUH01007250">
    <property type="protein sequence ID" value="MQM16930.1"/>
    <property type="molecule type" value="Genomic_DNA"/>
</dbReference>
<evidence type="ECO:0000256" key="4">
    <source>
        <dbReference type="RuleBase" id="RU000383"/>
    </source>
</evidence>
<keyword evidence="3" id="KW-0131">Cell cycle</keyword>
<evidence type="ECO:0000313" key="8">
    <source>
        <dbReference type="Proteomes" id="UP000652761"/>
    </source>
</evidence>
<dbReference type="CDD" id="cd20544">
    <property type="entry name" value="CYCLIN_AtCycD-like_rpt2"/>
    <property type="match status" value="1"/>
</dbReference>
<dbReference type="Gene3D" id="1.10.472.10">
    <property type="entry name" value="Cyclin-like"/>
    <property type="match status" value="2"/>
</dbReference>
<dbReference type="SUPFAM" id="SSF47954">
    <property type="entry name" value="Cyclin-like"/>
    <property type="match status" value="1"/>
</dbReference>
<dbReference type="PROSITE" id="PS00292">
    <property type="entry name" value="CYCLINS"/>
    <property type="match status" value="1"/>
</dbReference>
<dbReference type="InterPro" id="IPR013763">
    <property type="entry name" value="Cyclin-like_dom"/>
</dbReference>
<keyword evidence="1" id="KW-0132">Cell division</keyword>
<comment type="similarity">
    <text evidence="4">Belongs to the cyclin family.</text>
</comment>
<evidence type="ECO:0000256" key="3">
    <source>
        <dbReference type="ARBA" id="ARBA00023306"/>
    </source>
</evidence>
<dbReference type="PANTHER" id="PTHR10177">
    <property type="entry name" value="CYCLINS"/>
    <property type="match status" value="1"/>
</dbReference>
<protein>
    <recommendedName>
        <fullName evidence="6">Cyclin-like domain-containing protein</fullName>
    </recommendedName>
</protein>
<dbReference type="Proteomes" id="UP000652761">
    <property type="component" value="Unassembled WGS sequence"/>
</dbReference>
<feature type="region of interest" description="Disordered" evidence="5">
    <location>
        <begin position="344"/>
        <end position="367"/>
    </location>
</feature>
<feature type="domain" description="Cyclin-like" evidence="6">
    <location>
        <begin position="87"/>
        <end position="175"/>
    </location>
</feature>
<dbReference type="InterPro" id="IPR039361">
    <property type="entry name" value="Cyclin"/>
</dbReference>
<evidence type="ECO:0000259" key="6">
    <source>
        <dbReference type="SMART" id="SM00385"/>
    </source>
</evidence>
<dbReference type="Pfam" id="PF00134">
    <property type="entry name" value="Cyclin_N"/>
    <property type="match status" value="1"/>
</dbReference>
<keyword evidence="8" id="KW-1185">Reference proteome</keyword>
<dbReference type="GO" id="GO:0051301">
    <property type="term" value="P:cell division"/>
    <property type="evidence" value="ECO:0007669"/>
    <property type="project" value="UniProtKB-KW"/>
</dbReference>
<name>A0A843XCD6_COLES</name>
<reference evidence="7" key="1">
    <citation type="submission" date="2017-07" db="EMBL/GenBank/DDBJ databases">
        <title>Taro Niue Genome Assembly and Annotation.</title>
        <authorList>
            <person name="Atibalentja N."/>
            <person name="Keating K."/>
            <person name="Fields C.J."/>
        </authorList>
    </citation>
    <scope>NUCLEOTIDE SEQUENCE</scope>
    <source>
        <strain evidence="7">Niue_2</strain>
        <tissue evidence="7">Leaf</tissue>
    </source>
</reference>
<dbReference type="InterPro" id="IPR048258">
    <property type="entry name" value="Cyclins_cyclin-box"/>
</dbReference>
<gene>
    <name evidence="7" type="ORF">Taro_049893</name>
</gene>
<evidence type="ECO:0000256" key="5">
    <source>
        <dbReference type="SAM" id="MobiDB-lite"/>
    </source>
</evidence>
<evidence type="ECO:0000256" key="1">
    <source>
        <dbReference type="ARBA" id="ARBA00022618"/>
    </source>
</evidence>
<dbReference type="AlphaFoldDB" id="A0A843XCD6"/>
<dbReference type="InterPro" id="IPR036915">
    <property type="entry name" value="Cyclin-like_sf"/>
</dbReference>
<evidence type="ECO:0000313" key="7">
    <source>
        <dbReference type="EMBL" id="MQM16930.1"/>
    </source>
</evidence>
<dbReference type="OrthoDB" id="62at2759"/>
<dbReference type="SMART" id="SM00385">
    <property type="entry name" value="CYCLIN"/>
    <property type="match status" value="1"/>
</dbReference>
<feature type="compositionally biased region" description="Basic and acidic residues" evidence="5">
    <location>
        <begin position="344"/>
        <end position="355"/>
    </location>
</feature>